<comment type="caution">
    <text evidence="2">The sequence shown here is derived from an EMBL/GenBank/DDBJ whole genome shotgun (WGS) entry which is preliminary data.</text>
</comment>
<dbReference type="EMBL" id="BGZK01001110">
    <property type="protein sequence ID" value="GBP71496.1"/>
    <property type="molecule type" value="Genomic_DNA"/>
</dbReference>
<reference evidence="2 3" key="1">
    <citation type="journal article" date="2019" name="Commun. Biol.">
        <title>The bagworm genome reveals a unique fibroin gene that provides high tensile strength.</title>
        <authorList>
            <person name="Kono N."/>
            <person name="Nakamura H."/>
            <person name="Ohtoshi R."/>
            <person name="Tomita M."/>
            <person name="Numata K."/>
            <person name="Arakawa K."/>
        </authorList>
    </citation>
    <scope>NUCLEOTIDE SEQUENCE [LARGE SCALE GENOMIC DNA]</scope>
</reference>
<keyword evidence="2" id="KW-0560">Oxidoreductase</keyword>
<dbReference type="AlphaFoldDB" id="A0A4C1Y6H5"/>
<dbReference type="Proteomes" id="UP000299102">
    <property type="component" value="Unassembled WGS sequence"/>
</dbReference>
<protein>
    <submittedName>
        <fullName evidence="2">Luciferin 4-monooxygenase</fullName>
    </submittedName>
</protein>
<dbReference type="Gene3D" id="3.30.300.30">
    <property type="match status" value="1"/>
</dbReference>
<proteinExistence type="predicted"/>
<dbReference type="InterPro" id="IPR025110">
    <property type="entry name" value="AMP-bd_C"/>
</dbReference>
<sequence>MRQHSCDQISPIEIENEIKKVAGVLDVAVTAARRDDDMARPLAVVVRRPGAGVTERDIVRHVEEAPLTAYKTHNTISGPYSDCSYIAEKMPKSRHLTGGVRFVEMLPLLSAGKLDRRKLAEVVDTP</sequence>
<accession>A0A4C1Y6H5</accession>
<dbReference type="Pfam" id="PF13193">
    <property type="entry name" value="AMP-binding_C"/>
    <property type="match status" value="1"/>
</dbReference>
<keyword evidence="3" id="KW-1185">Reference proteome</keyword>
<name>A0A4C1Y6H5_EUMVA</name>
<dbReference type="SUPFAM" id="SSF56801">
    <property type="entry name" value="Acetyl-CoA synthetase-like"/>
    <property type="match status" value="1"/>
</dbReference>
<keyword evidence="2" id="KW-0503">Monooxygenase</keyword>
<evidence type="ECO:0000259" key="1">
    <source>
        <dbReference type="Pfam" id="PF13193"/>
    </source>
</evidence>
<evidence type="ECO:0000313" key="3">
    <source>
        <dbReference type="Proteomes" id="UP000299102"/>
    </source>
</evidence>
<feature type="domain" description="AMP-binding enzyme C-terminal" evidence="1">
    <location>
        <begin position="13"/>
        <end position="74"/>
    </location>
</feature>
<evidence type="ECO:0000313" key="2">
    <source>
        <dbReference type="EMBL" id="GBP71496.1"/>
    </source>
</evidence>
<organism evidence="2 3">
    <name type="scientific">Eumeta variegata</name>
    <name type="common">Bagworm moth</name>
    <name type="synonym">Eumeta japonica</name>
    <dbReference type="NCBI Taxonomy" id="151549"/>
    <lineage>
        <taxon>Eukaryota</taxon>
        <taxon>Metazoa</taxon>
        <taxon>Ecdysozoa</taxon>
        <taxon>Arthropoda</taxon>
        <taxon>Hexapoda</taxon>
        <taxon>Insecta</taxon>
        <taxon>Pterygota</taxon>
        <taxon>Neoptera</taxon>
        <taxon>Endopterygota</taxon>
        <taxon>Lepidoptera</taxon>
        <taxon>Glossata</taxon>
        <taxon>Ditrysia</taxon>
        <taxon>Tineoidea</taxon>
        <taxon>Psychidae</taxon>
        <taxon>Oiketicinae</taxon>
        <taxon>Eumeta</taxon>
    </lineage>
</organism>
<dbReference type="GO" id="GO:0004497">
    <property type="term" value="F:monooxygenase activity"/>
    <property type="evidence" value="ECO:0007669"/>
    <property type="project" value="UniProtKB-KW"/>
</dbReference>
<dbReference type="InterPro" id="IPR045851">
    <property type="entry name" value="AMP-bd_C_sf"/>
</dbReference>
<gene>
    <name evidence="2" type="ORF">EVAR_103382_1</name>
</gene>